<dbReference type="Gene3D" id="1.10.3720.10">
    <property type="entry name" value="MetI-like"/>
    <property type="match status" value="1"/>
</dbReference>
<comment type="caution">
    <text evidence="9">The sequence shown here is derived from an EMBL/GenBank/DDBJ whole genome shotgun (WGS) entry which is preliminary data.</text>
</comment>
<comment type="subcellular location">
    <subcellularLocation>
        <location evidence="1 7">Cell membrane</location>
        <topology evidence="1 7">Multi-pass membrane protein</topology>
    </subcellularLocation>
</comment>
<reference evidence="9 10" key="1">
    <citation type="submission" date="2019-12" db="EMBL/GenBank/DDBJ databases">
        <title>Nesterenkonia muleiensis sp. nov., a novel actinobacterium isolated from sap of Populus euphratica.</title>
        <authorList>
            <person name="Wang R."/>
        </authorList>
    </citation>
    <scope>NUCLEOTIDE SEQUENCE [LARGE SCALE GENOMIC DNA]</scope>
    <source>
        <strain evidence="9 10">F10</strain>
    </source>
</reference>
<evidence type="ECO:0000313" key="10">
    <source>
        <dbReference type="Proteomes" id="UP000460157"/>
    </source>
</evidence>
<evidence type="ECO:0000256" key="3">
    <source>
        <dbReference type="ARBA" id="ARBA00022475"/>
    </source>
</evidence>
<evidence type="ECO:0000256" key="7">
    <source>
        <dbReference type="RuleBase" id="RU363032"/>
    </source>
</evidence>
<dbReference type="InterPro" id="IPR035906">
    <property type="entry name" value="MetI-like_sf"/>
</dbReference>
<evidence type="ECO:0000256" key="4">
    <source>
        <dbReference type="ARBA" id="ARBA00022692"/>
    </source>
</evidence>
<dbReference type="Pfam" id="PF00528">
    <property type="entry name" value="BPD_transp_1"/>
    <property type="match status" value="1"/>
</dbReference>
<evidence type="ECO:0000313" key="9">
    <source>
        <dbReference type="EMBL" id="MVT26689.1"/>
    </source>
</evidence>
<gene>
    <name evidence="9" type="ORF">GNZ21_10015</name>
</gene>
<evidence type="ECO:0000256" key="6">
    <source>
        <dbReference type="ARBA" id="ARBA00023136"/>
    </source>
</evidence>
<dbReference type="InterPro" id="IPR000515">
    <property type="entry name" value="MetI-like"/>
</dbReference>
<sequence length="264" mass="27642">MNPVLRAVGAPLVRLAASLAVITAIWVGALQIFGVSPIIGKGPLDVYEYLFTHEDSAAHREVVFGDFWITMLDTLIGFGVGLFVAAATAMAFQISKGFEAAVMPLAMICRSVPLVAMAPIIVLIFGRDFASVAAMGTIVVIFPALVTIVEGLRSASPAMTEVVQVYGGSKATVLRRVGLPASLHSFFTAARVSIPGALTGAMLAEWLATGDGMGYGIIQAVTRTDYDRLWASVLIVTLASLVVYSLIGVAERLVARSTGIGLAA</sequence>
<dbReference type="GO" id="GO:0055085">
    <property type="term" value="P:transmembrane transport"/>
    <property type="evidence" value="ECO:0007669"/>
    <property type="project" value="InterPro"/>
</dbReference>
<feature type="domain" description="ABC transmembrane type-1" evidence="8">
    <location>
        <begin position="63"/>
        <end position="247"/>
    </location>
</feature>
<dbReference type="PROSITE" id="PS50928">
    <property type="entry name" value="ABC_TM1"/>
    <property type="match status" value="1"/>
</dbReference>
<keyword evidence="5 7" id="KW-1133">Transmembrane helix</keyword>
<evidence type="ECO:0000256" key="1">
    <source>
        <dbReference type="ARBA" id="ARBA00004651"/>
    </source>
</evidence>
<dbReference type="RefSeq" id="WP_188503372.1">
    <property type="nucleotide sequence ID" value="NZ_BMFX01000001.1"/>
</dbReference>
<comment type="similarity">
    <text evidence="7">Belongs to the binding-protein-dependent transport system permease family.</text>
</comment>
<dbReference type="GO" id="GO:0005886">
    <property type="term" value="C:plasma membrane"/>
    <property type="evidence" value="ECO:0007669"/>
    <property type="project" value="UniProtKB-SubCell"/>
</dbReference>
<keyword evidence="2 7" id="KW-0813">Transport</keyword>
<feature type="transmembrane region" description="Helical" evidence="7">
    <location>
        <begin position="12"/>
        <end position="39"/>
    </location>
</feature>
<evidence type="ECO:0000259" key="8">
    <source>
        <dbReference type="PROSITE" id="PS50928"/>
    </source>
</evidence>
<dbReference type="PANTHER" id="PTHR30151:SF0">
    <property type="entry name" value="ABC TRANSPORTER PERMEASE PROTEIN MJ0413-RELATED"/>
    <property type="match status" value="1"/>
</dbReference>
<dbReference type="CDD" id="cd06261">
    <property type="entry name" value="TM_PBP2"/>
    <property type="match status" value="1"/>
</dbReference>
<dbReference type="SUPFAM" id="SSF161098">
    <property type="entry name" value="MetI-like"/>
    <property type="match status" value="1"/>
</dbReference>
<feature type="transmembrane region" description="Helical" evidence="7">
    <location>
        <begin position="131"/>
        <end position="149"/>
    </location>
</feature>
<proteinExistence type="inferred from homology"/>
<keyword evidence="3" id="KW-1003">Cell membrane</keyword>
<name>A0A7K1UJN1_9MICC</name>
<accession>A0A7K1UJN1</accession>
<feature type="transmembrane region" description="Helical" evidence="7">
    <location>
        <begin position="67"/>
        <end position="92"/>
    </location>
</feature>
<evidence type="ECO:0000256" key="5">
    <source>
        <dbReference type="ARBA" id="ARBA00022989"/>
    </source>
</evidence>
<dbReference type="Proteomes" id="UP000460157">
    <property type="component" value="Unassembled WGS sequence"/>
</dbReference>
<feature type="transmembrane region" description="Helical" evidence="7">
    <location>
        <begin position="229"/>
        <end position="247"/>
    </location>
</feature>
<keyword evidence="4 7" id="KW-0812">Transmembrane</keyword>
<keyword evidence="6 7" id="KW-0472">Membrane</keyword>
<evidence type="ECO:0000256" key="2">
    <source>
        <dbReference type="ARBA" id="ARBA00022448"/>
    </source>
</evidence>
<dbReference type="EMBL" id="WRPM01000071">
    <property type="protein sequence ID" value="MVT26689.1"/>
    <property type="molecule type" value="Genomic_DNA"/>
</dbReference>
<dbReference type="PANTHER" id="PTHR30151">
    <property type="entry name" value="ALKANE SULFONATE ABC TRANSPORTER-RELATED, MEMBRANE SUBUNIT"/>
    <property type="match status" value="1"/>
</dbReference>
<organism evidence="9 10">
    <name type="scientific">Nesterenkonia alkaliphila</name>
    <dbReference type="NCBI Taxonomy" id="1463631"/>
    <lineage>
        <taxon>Bacteria</taxon>
        <taxon>Bacillati</taxon>
        <taxon>Actinomycetota</taxon>
        <taxon>Actinomycetes</taxon>
        <taxon>Micrococcales</taxon>
        <taxon>Micrococcaceae</taxon>
        <taxon>Nesterenkonia</taxon>
    </lineage>
</organism>
<keyword evidence="10" id="KW-1185">Reference proteome</keyword>
<feature type="transmembrane region" description="Helical" evidence="7">
    <location>
        <begin position="104"/>
        <end position="125"/>
    </location>
</feature>
<dbReference type="AlphaFoldDB" id="A0A7K1UJN1"/>
<protein>
    <submittedName>
        <fullName evidence="9">ABC transporter permease subunit</fullName>
    </submittedName>
</protein>